<evidence type="ECO:0000313" key="2">
    <source>
        <dbReference type="Proteomes" id="UP000308600"/>
    </source>
</evidence>
<accession>A0ACD3B6C1</accession>
<keyword evidence="2" id="KW-1185">Reference proteome</keyword>
<gene>
    <name evidence="1" type="ORF">BDN72DRAFT_761920</name>
</gene>
<dbReference type="EMBL" id="ML208277">
    <property type="protein sequence ID" value="TFK73227.1"/>
    <property type="molecule type" value="Genomic_DNA"/>
</dbReference>
<name>A0ACD3B6C1_9AGAR</name>
<reference evidence="1 2" key="1">
    <citation type="journal article" date="2019" name="Nat. Ecol. Evol.">
        <title>Megaphylogeny resolves global patterns of mushroom evolution.</title>
        <authorList>
            <person name="Varga T."/>
            <person name="Krizsan K."/>
            <person name="Foldi C."/>
            <person name="Dima B."/>
            <person name="Sanchez-Garcia M."/>
            <person name="Sanchez-Ramirez S."/>
            <person name="Szollosi G.J."/>
            <person name="Szarkandi J.G."/>
            <person name="Papp V."/>
            <person name="Albert L."/>
            <person name="Andreopoulos W."/>
            <person name="Angelini C."/>
            <person name="Antonin V."/>
            <person name="Barry K.W."/>
            <person name="Bougher N.L."/>
            <person name="Buchanan P."/>
            <person name="Buyck B."/>
            <person name="Bense V."/>
            <person name="Catcheside P."/>
            <person name="Chovatia M."/>
            <person name="Cooper J."/>
            <person name="Damon W."/>
            <person name="Desjardin D."/>
            <person name="Finy P."/>
            <person name="Geml J."/>
            <person name="Haridas S."/>
            <person name="Hughes K."/>
            <person name="Justo A."/>
            <person name="Karasinski D."/>
            <person name="Kautmanova I."/>
            <person name="Kiss B."/>
            <person name="Kocsube S."/>
            <person name="Kotiranta H."/>
            <person name="LaButti K.M."/>
            <person name="Lechner B.E."/>
            <person name="Liimatainen K."/>
            <person name="Lipzen A."/>
            <person name="Lukacs Z."/>
            <person name="Mihaltcheva S."/>
            <person name="Morgado L.N."/>
            <person name="Niskanen T."/>
            <person name="Noordeloos M.E."/>
            <person name="Ohm R.A."/>
            <person name="Ortiz-Santana B."/>
            <person name="Ovrebo C."/>
            <person name="Racz N."/>
            <person name="Riley R."/>
            <person name="Savchenko A."/>
            <person name="Shiryaev A."/>
            <person name="Soop K."/>
            <person name="Spirin V."/>
            <person name="Szebenyi C."/>
            <person name="Tomsovsky M."/>
            <person name="Tulloss R.E."/>
            <person name="Uehling J."/>
            <person name="Grigoriev I.V."/>
            <person name="Vagvolgyi C."/>
            <person name="Papp T."/>
            <person name="Martin F.M."/>
            <person name="Miettinen O."/>
            <person name="Hibbett D.S."/>
            <person name="Nagy L.G."/>
        </authorList>
    </citation>
    <scope>NUCLEOTIDE SEQUENCE [LARGE SCALE GENOMIC DNA]</scope>
    <source>
        <strain evidence="1 2">NL-1719</strain>
    </source>
</reference>
<dbReference type="Proteomes" id="UP000308600">
    <property type="component" value="Unassembled WGS sequence"/>
</dbReference>
<proteinExistence type="predicted"/>
<evidence type="ECO:0000313" key="1">
    <source>
        <dbReference type="EMBL" id="TFK73227.1"/>
    </source>
</evidence>
<protein>
    <submittedName>
        <fullName evidence="1">HIT-like protein</fullName>
    </submittedName>
</protein>
<organism evidence="1 2">
    <name type="scientific">Pluteus cervinus</name>
    <dbReference type="NCBI Taxonomy" id="181527"/>
    <lineage>
        <taxon>Eukaryota</taxon>
        <taxon>Fungi</taxon>
        <taxon>Dikarya</taxon>
        <taxon>Basidiomycota</taxon>
        <taxon>Agaricomycotina</taxon>
        <taxon>Agaricomycetes</taxon>
        <taxon>Agaricomycetidae</taxon>
        <taxon>Agaricales</taxon>
        <taxon>Pluteineae</taxon>
        <taxon>Pluteaceae</taxon>
        <taxon>Pluteus</taxon>
    </lineage>
</organism>
<sequence>MVAPNAPNSDLPIPGCRFCNVSEKNGFDVVWENEIFIAFRDYRPAATHHILLIPKRHISSVRTLLPSDVELLRNMQNIGHGVFDRLTVESAHGLPNRMGFHIPPFNSVDHLHLHLHALPYLSYTREKKYPVATGSTPHHKGLSWFVEIGQAIGILERGGSVGILPC</sequence>